<dbReference type="PANTHER" id="PTHR42648">
    <property type="entry name" value="TRANSPOSASE, PUTATIVE-RELATED"/>
    <property type="match status" value="1"/>
</dbReference>
<name>A0A5N6LAV3_9ASTR</name>
<dbReference type="Gene3D" id="3.30.420.10">
    <property type="entry name" value="Ribonuclease H-like superfamily/Ribonuclease H"/>
    <property type="match status" value="1"/>
</dbReference>
<dbReference type="GO" id="GO:0003676">
    <property type="term" value="F:nucleic acid binding"/>
    <property type="evidence" value="ECO:0007669"/>
    <property type="project" value="InterPro"/>
</dbReference>
<accession>A0A5N6LAV3</accession>
<dbReference type="Proteomes" id="UP000326396">
    <property type="component" value="Unassembled WGS sequence"/>
</dbReference>
<dbReference type="PANTHER" id="PTHR42648:SF32">
    <property type="entry name" value="RIBONUCLEASE H-LIKE DOMAIN, GAG-PRE-INTEGRASE DOMAIN PROTEIN-RELATED"/>
    <property type="match status" value="1"/>
</dbReference>
<dbReference type="OrthoDB" id="1751476at2759"/>
<dbReference type="EMBL" id="SZYD01002109">
    <property type="protein sequence ID" value="KAC9929940.1"/>
    <property type="molecule type" value="Genomic_DNA"/>
</dbReference>
<evidence type="ECO:0008006" key="3">
    <source>
        <dbReference type="Google" id="ProtNLM"/>
    </source>
</evidence>
<dbReference type="AlphaFoldDB" id="A0A5N6LAV3"/>
<dbReference type="InterPro" id="IPR036397">
    <property type="entry name" value="RNaseH_sf"/>
</dbReference>
<dbReference type="InterPro" id="IPR012337">
    <property type="entry name" value="RNaseH-like_sf"/>
</dbReference>
<sequence length="173" mass="20483">MNGVAERKNKTLIEAVKTMLADSSLPVQFWNEAIANACYTLNRVLIVKRHVKTFFELFENRKSNLKYLEPFGVPCTMLKRYEQSKFNEKVEEGYFARYSTSNKRVYNKSSHTMKEWYHVDVQRYSMPPLGKGLDWMFNYSDLFDSFNISHEYSDDHVVIEMMYDARNAPDEQV</sequence>
<reference evidence="1 2" key="1">
    <citation type="submission" date="2019-05" db="EMBL/GenBank/DDBJ databases">
        <title>Mikania micrantha, genome provides insights into the molecular mechanism of rapid growth.</title>
        <authorList>
            <person name="Liu B."/>
        </authorList>
    </citation>
    <scope>NUCLEOTIDE SEQUENCE [LARGE SCALE GENOMIC DNA]</scope>
    <source>
        <strain evidence="1">NLD-2019</strain>
        <tissue evidence="1">Leaf</tissue>
    </source>
</reference>
<comment type="caution">
    <text evidence="1">The sequence shown here is derived from an EMBL/GenBank/DDBJ whole genome shotgun (WGS) entry which is preliminary data.</text>
</comment>
<evidence type="ECO:0000313" key="1">
    <source>
        <dbReference type="EMBL" id="KAC9929940.1"/>
    </source>
</evidence>
<evidence type="ECO:0000313" key="2">
    <source>
        <dbReference type="Proteomes" id="UP000326396"/>
    </source>
</evidence>
<gene>
    <name evidence="1" type="ORF">E3N88_45062</name>
</gene>
<protein>
    <recommendedName>
        <fullName evidence="3">Integrase catalytic domain-containing protein</fullName>
    </recommendedName>
</protein>
<dbReference type="SUPFAM" id="SSF53098">
    <property type="entry name" value="Ribonuclease H-like"/>
    <property type="match status" value="1"/>
</dbReference>
<dbReference type="InterPro" id="IPR039537">
    <property type="entry name" value="Retrotran_Ty1/copia-like"/>
</dbReference>
<organism evidence="1 2">
    <name type="scientific">Mikania micrantha</name>
    <name type="common">bitter vine</name>
    <dbReference type="NCBI Taxonomy" id="192012"/>
    <lineage>
        <taxon>Eukaryota</taxon>
        <taxon>Viridiplantae</taxon>
        <taxon>Streptophyta</taxon>
        <taxon>Embryophyta</taxon>
        <taxon>Tracheophyta</taxon>
        <taxon>Spermatophyta</taxon>
        <taxon>Magnoliopsida</taxon>
        <taxon>eudicotyledons</taxon>
        <taxon>Gunneridae</taxon>
        <taxon>Pentapetalae</taxon>
        <taxon>asterids</taxon>
        <taxon>campanulids</taxon>
        <taxon>Asterales</taxon>
        <taxon>Asteraceae</taxon>
        <taxon>Asteroideae</taxon>
        <taxon>Heliantheae alliance</taxon>
        <taxon>Eupatorieae</taxon>
        <taxon>Mikania</taxon>
    </lineage>
</organism>
<proteinExistence type="predicted"/>
<keyword evidence="2" id="KW-1185">Reference proteome</keyword>